<accession>A0A5B8VEQ2</accession>
<dbReference type="OrthoDB" id="9800332at2"/>
<comment type="cofactor">
    <cofactor evidence="7">
        <name>Mg(2+)</name>
        <dbReference type="ChEBI" id="CHEBI:18420"/>
    </cofactor>
    <text evidence="7">Binds 1 Mg(2+) ion per subunit.</text>
</comment>
<dbReference type="PANTHER" id="PTHR21087">
    <property type="entry name" value="SHIKIMATE KINASE"/>
    <property type="match status" value="1"/>
</dbReference>
<keyword evidence="7" id="KW-0460">Magnesium</keyword>
<dbReference type="Proteomes" id="UP000321533">
    <property type="component" value="Chromosome"/>
</dbReference>
<evidence type="ECO:0000256" key="2">
    <source>
        <dbReference type="ARBA" id="ARBA00022679"/>
    </source>
</evidence>
<comment type="catalytic activity">
    <reaction evidence="7">
        <text>shikimate + ATP = 3-phosphoshikimate + ADP + H(+)</text>
        <dbReference type="Rhea" id="RHEA:13121"/>
        <dbReference type="ChEBI" id="CHEBI:15378"/>
        <dbReference type="ChEBI" id="CHEBI:30616"/>
        <dbReference type="ChEBI" id="CHEBI:36208"/>
        <dbReference type="ChEBI" id="CHEBI:145989"/>
        <dbReference type="ChEBI" id="CHEBI:456216"/>
        <dbReference type="EC" id="2.7.1.71"/>
    </reaction>
</comment>
<dbReference type="GO" id="GO:0005524">
    <property type="term" value="F:ATP binding"/>
    <property type="evidence" value="ECO:0007669"/>
    <property type="project" value="UniProtKB-UniRule"/>
</dbReference>
<evidence type="ECO:0000256" key="7">
    <source>
        <dbReference type="HAMAP-Rule" id="MF_00109"/>
    </source>
</evidence>
<dbReference type="GO" id="GO:0004765">
    <property type="term" value="F:shikimate kinase activity"/>
    <property type="evidence" value="ECO:0007669"/>
    <property type="project" value="UniProtKB-UniRule"/>
</dbReference>
<keyword evidence="1 7" id="KW-0028">Amino-acid biosynthesis</keyword>
<proteinExistence type="inferred from homology"/>
<comment type="function">
    <text evidence="7">Catalyzes the specific phosphorylation of the 3-hydroxyl group of shikimic acid using ATP as a cosubstrate.</text>
</comment>
<feature type="binding site" evidence="7">
    <location>
        <position position="34"/>
    </location>
    <ligand>
        <name>substrate</name>
    </ligand>
</feature>
<feature type="binding site" evidence="7">
    <location>
        <position position="16"/>
    </location>
    <ligand>
        <name>Mg(2+)</name>
        <dbReference type="ChEBI" id="CHEBI:18420"/>
    </ligand>
</feature>
<feature type="binding site" evidence="7">
    <location>
        <position position="141"/>
    </location>
    <ligand>
        <name>substrate</name>
    </ligand>
</feature>
<keyword evidence="7" id="KW-0963">Cytoplasm</keyword>
<comment type="caution">
    <text evidence="7">Lacks conserved residue(s) required for the propagation of feature annotation.</text>
</comment>
<dbReference type="PRINTS" id="PR01100">
    <property type="entry name" value="SHIKIMTKNASE"/>
</dbReference>
<keyword evidence="4 7" id="KW-0418">Kinase</keyword>
<dbReference type="PANTHER" id="PTHR21087:SF16">
    <property type="entry name" value="SHIKIMATE KINASE 1, CHLOROPLASTIC"/>
    <property type="match status" value="1"/>
</dbReference>
<sequence>MLSRIFLIGMMGTGKSYWAQRIAASRNIDWMDLDAQIEKEALMTIKEIFETQGEIYFRNKEKEALHQLASFKNIVIATGGGTPCFHDNMEWMNKHGITIWIDEPVEVLAVRLKKEKAHRPLIKDLSDEELLHFLSIKLSERSKFYSQCQHHLKADKISAHSFAEILEQHA</sequence>
<dbReference type="AlphaFoldDB" id="A0A5B8VEQ2"/>
<feature type="binding site" evidence="7">
    <location>
        <position position="119"/>
    </location>
    <ligand>
        <name>ATP</name>
        <dbReference type="ChEBI" id="CHEBI:30616"/>
    </ligand>
</feature>
<keyword evidence="3 7" id="KW-0547">Nucleotide-binding</keyword>
<dbReference type="Gene3D" id="3.40.50.300">
    <property type="entry name" value="P-loop containing nucleotide triphosphate hydrolases"/>
    <property type="match status" value="1"/>
</dbReference>
<feature type="binding site" evidence="7">
    <location>
        <position position="80"/>
    </location>
    <ligand>
        <name>substrate</name>
    </ligand>
</feature>
<evidence type="ECO:0000256" key="6">
    <source>
        <dbReference type="ARBA" id="ARBA00023141"/>
    </source>
</evidence>
<dbReference type="SUPFAM" id="SSF52540">
    <property type="entry name" value="P-loop containing nucleoside triphosphate hydrolases"/>
    <property type="match status" value="1"/>
</dbReference>
<keyword evidence="2 7" id="KW-0808">Transferase</keyword>
<reference evidence="8 9" key="1">
    <citation type="journal article" date="2016" name="Int. J. Syst. Evol. Microbiol.">
        <title>Panacibacter ginsenosidivorans gen. nov., sp. nov., with ginsenoside converting activity isolated from soil of a ginseng field.</title>
        <authorList>
            <person name="Siddiqi M.Z."/>
            <person name="Muhammad Shafi S."/>
            <person name="Choi K.D."/>
            <person name="Im W.T."/>
        </authorList>
    </citation>
    <scope>NUCLEOTIDE SEQUENCE [LARGE SCALE GENOMIC DNA]</scope>
    <source>
        <strain evidence="8 9">Gsoil1550</strain>
    </source>
</reference>
<dbReference type="Pfam" id="PF01202">
    <property type="entry name" value="SKI"/>
    <property type="match status" value="1"/>
</dbReference>
<organism evidence="8 9">
    <name type="scientific">Panacibacter ginsenosidivorans</name>
    <dbReference type="NCBI Taxonomy" id="1813871"/>
    <lineage>
        <taxon>Bacteria</taxon>
        <taxon>Pseudomonadati</taxon>
        <taxon>Bacteroidota</taxon>
        <taxon>Chitinophagia</taxon>
        <taxon>Chitinophagales</taxon>
        <taxon>Chitinophagaceae</taxon>
        <taxon>Panacibacter</taxon>
    </lineage>
</organism>
<evidence type="ECO:0000313" key="8">
    <source>
        <dbReference type="EMBL" id="QEC68758.1"/>
    </source>
</evidence>
<dbReference type="GO" id="GO:0008652">
    <property type="term" value="P:amino acid biosynthetic process"/>
    <property type="evidence" value="ECO:0007669"/>
    <property type="project" value="UniProtKB-KW"/>
</dbReference>
<dbReference type="InterPro" id="IPR000623">
    <property type="entry name" value="Shikimate_kinase/TSH1"/>
</dbReference>
<evidence type="ECO:0000256" key="4">
    <source>
        <dbReference type="ARBA" id="ARBA00022777"/>
    </source>
</evidence>
<dbReference type="GO" id="GO:0009423">
    <property type="term" value="P:chorismate biosynthetic process"/>
    <property type="evidence" value="ECO:0007669"/>
    <property type="project" value="UniProtKB-UniRule"/>
</dbReference>
<dbReference type="GO" id="GO:0005829">
    <property type="term" value="C:cytosol"/>
    <property type="evidence" value="ECO:0007669"/>
    <property type="project" value="TreeGrafter"/>
</dbReference>
<feature type="binding site" evidence="7">
    <location>
        <position position="58"/>
    </location>
    <ligand>
        <name>substrate</name>
    </ligand>
</feature>
<dbReference type="CDD" id="cd00464">
    <property type="entry name" value="SK"/>
    <property type="match status" value="1"/>
</dbReference>
<comment type="pathway">
    <text evidence="7">Metabolic intermediate biosynthesis; chorismate biosynthesis; chorismate from D-erythrose 4-phosphate and phosphoenolpyruvate: step 5/7.</text>
</comment>
<comment type="subunit">
    <text evidence="7">Monomer.</text>
</comment>
<evidence type="ECO:0000256" key="5">
    <source>
        <dbReference type="ARBA" id="ARBA00022840"/>
    </source>
</evidence>
<protein>
    <recommendedName>
        <fullName evidence="7">Shikimate kinase</fullName>
        <shortName evidence="7">SK</shortName>
        <ecNumber evidence="7">2.7.1.71</ecNumber>
    </recommendedName>
</protein>
<evidence type="ECO:0000256" key="3">
    <source>
        <dbReference type="ARBA" id="ARBA00022741"/>
    </source>
</evidence>
<dbReference type="EC" id="2.7.1.71" evidence="7"/>
<keyword evidence="7" id="KW-0479">Metal-binding</keyword>
<dbReference type="GO" id="GO:0000287">
    <property type="term" value="F:magnesium ion binding"/>
    <property type="evidence" value="ECO:0007669"/>
    <property type="project" value="UniProtKB-UniRule"/>
</dbReference>
<name>A0A5B8VEQ2_9BACT</name>
<evidence type="ECO:0000256" key="1">
    <source>
        <dbReference type="ARBA" id="ARBA00022605"/>
    </source>
</evidence>
<dbReference type="KEGG" id="pgin:FRZ67_16135"/>
<keyword evidence="5 7" id="KW-0067">ATP-binding</keyword>
<keyword evidence="6 7" id="KW-0057">Aromatic amino acid biosynthesis</keyword>
<comment type="similarity">
    <text evidence="7">Belongs to the shikimate kinase family.</text>
</comment>
<gene>
    <name evidence="7" type="primary">aroK</name>
    <name evidence="8" type="ORF">FRZ67_16135</name>
</gene>
<dbReference type="UniPathway" id="UPA00053">
    <property type="reaction ID" value="UER00088"/>
</dbReference>
<dbReference type="InterPro" id="IPR027417">
    <property type="entry name" value="P-loop_NTPase"/>
</dbReference>
<keyword evidence="9" id="KW-1185">Reference proteome</keyword>
<comment type="subcellular location">
    <subcellularLocation>
        <location evidence="7">Cytoplasm</location>
    </subcellularLocation>
</comment>
<feature type="binding site" evidence="7">
    <location>
        <begin position="12"/>
        <end position="17"/>
    </location>
    <ligand>
        <name>ATP</name>
        <dbReference type="ChEBI" id="CHEBI:30616"/>
    </ligand>
</feature>
<dbReference type="RefSeq" id="WP_147191104.1">
    <property type="nucleotide sequence ID" value="NZ_CP042435.1"/>
</dbReference>
<dbReference type="InterPro" id="IPR031322">
    <property type="entry name" value="Shikimate/glucono_kinase"/>
</dbReference>
<dbReference type="GO" id="GO:0009073">
    <property type="term" value="P:aromatic amino acid family biosynthetic process"/>
    <property type="evidence" value="ECO:0007669"/>
    <property type="project" value="UniProtKB-KW"/>
</dbReference>
<dbReference type="EMBL" id="CP042435">
    <property type="protein sequence ID" value="QEC68758.1"/>
    <property type="molecule type" value="Genomic_DNA"/>
</dbReference>
<dbReference type="HAMAP" id="MF_00109">
    <property type="entry name" value="Shikimate_kinase"/>
    <property type="match status" value="1"/>
</dbReference>
<evidence type="ECO:0000313" key="9">
    <source>
        <dbReference type="Proteomes" id="UP000321533"/>
    </source>
</evidence>